<dbReference type="EMBL" id="AVOT02006669">
    <property type="protein sequence ID" value="MBW0482153.1"/>
    <property type="molecule type" value="Genomic_DNA"/>
</dbReference>
<dbReference type="AlphaFoldDB" id="A0A9Q3GVT8"/>
<keyword evidence="3" id="KW-1185">Reference proteome</keyword>
<proteinExistence type="predicted"/>
<feature type="region of interest" description="Disordered" evidence="1">
    <location>
        <begin position="206"/>
        <end position="277"/>
    </location>
</feature>
<sequence>MSSKLTELTESSPSMPPPSVLCGSGILSRLASPWSMASSGHFDPGQTYDGYKAVEVLDPACTVCLSKGKHFFQHFNPKFPKCHFFFVGKKPCCCSGSAASNVRGYLWSKKDGLYEREFPVSDCPTPDGISGYSDLTGSRQRDVARWTDVGGAIPVGGRPIYSSSEVPISRINTEGVVKQIRQIANSLPDPDAEGSDELDGEEVEVVNNPFGHQSSTSPSQPPSKRFKSHLIPSNPRNFQPTLATIPTSLSPASQSSYHTRPAIIPEVRPSPIQQSRA</sequence>
<protein>
    <submittedName>
        <fullName evidence="2">Uncharacterized protein</fullName>
    </submittedName>
</protein>
<gene>
    <name evidence="2" type="ORF">O181_021868</name>
</gene>
<evidence type="ECO:0000313" key="2">
    <source>
        <dbReference type="EMBL" id="MBW0482153.1"/>
    </source>
</evidence>
<comment type="caution">
    <text evidence="2">The sequence shown here is derived from an EMBL/GenBank/DDBJ whole genome shotgun (WGS) entry which is preliminary data.</text>
</comment>
<evidence type="ECO:0000313" key="3">
    <source>
        <dbReference type="Proteomes" id="UP000765509"/>
    </source>
</evidence>
<evidence type="ECO:0000256" key="1">
    <source>
        <dbReference type="SAM" id="MobiDB-lite"/>
    </source>
</evidence>
<reference evidence="2" key="1">
    <citation type="submission" date="2021-03" db="EMBL/GenBank/DDBJ databases">
        <title>Draft genome sequence of rust myrtle Austropuccinia psidii MF-1, a brazilian biotype.</title>
        <authorList>
            <person name="Quecine M.C."/>
            <person name="Pachon D.M.R."/>
            <person name="Bonatelli M.L."/>
            <person name="Correr F.H."/>
            <person name="Franceschini L.M."/>
            <person name="Leite T.F."/>
            <person name="Margarido G.R.A."/>
            <person name="Almeida C.A."/>
            <person name="Ferrarezi J.A."/>
            <person name="Labate C.A."/>
        </authorList>
    </citation>
    <scope>NUCLEOTIDE SEQUENCE</scope>
    <source>
        <strain evidence="2">MF-1</strain>
    </source>
</reference>
<dbReference type="Proteomes" id="UP000765509">
    <property type="component" value="Unassembled WGS sequence"/>
</dbReference>
<organism evidence="2 3">
    <name type="scientific">Austropuccinia psidii MF-1</name>
    <dbReference type="NCBI Taxonomy" id="1389203"/>
    <lineage>
        <taxon>Eukaryota</taxon>
        <taxon>Fungi</taxon>
        <taxon>Dikarya</taxon>
        <taxon>Basidiomycota</taxon>
        <taxon>Pucciniomycotina</taxon>
        <taxon>Pucciniomycetes</taxon>
        <taxon>Pucciniales</taxon>
        <taxon>Sphaerophragmiaceae</taxon>
        <taxon>Austropuccinia</taxon>
    </lineage>
</organism>
<accession>A0A9Q3GVT8</accession>
<feature type="compositionally biased region" description="Polar residues" evidence="1">
    <location>
        <begin position="234"/>
        <end position="258"/>
    </location>
</feature>
<name>A0A9Q3GVT8_9BASI</name>